<dbReference type="SUPFAM" id="SSF53335">
    <property type="entry name" value="S-adenosyl-L-methionine-dependent methyltransferases"/>
    <property type="match status" value="1"/>
</dbReference>
<dbReference type="RefSeq" id="WP_051209136.1">
    <property type="nucleotide sequence ID" value="NZ_CP046617.1"/>
</dbReference>
<dbReference type="InterPro" id="IPR036986">
    <property type="entry name" value="S4_RNA-bd_sf"/>
</dbReference>
<dbReference type="InterPro" id="IPR002942">
    <property type="entry name" value="S4_RNA-bd"/>
</dbReference>
<dbReference type="EMBL" id="CP046617">
    <property type="protein sequence ID" value="WCM39980.1"/>
    <property type="molecule type" value="Genomic_DNA"/>
</dbReference>
<dbReference type="PROSITE" id="PS50889">
    <property type="entry name" value="S4"/>
    <property type="match status" value="1"/>
</dbReference>
<dbReference type="SMART" id="SM00363">
    <property type="entry name" value="S4"/>
    <property type="match status" value="1"/>
</dbReference>
<dbReference type="Pfam" id="PF01479">
    <property type="entry name" value="S4"/>
    <property type="match status" value="1"/>
</dbReference>
<proteinExistence type="inferred from homology"/>
<dbReference type="Gene3D" id="3.40.50.150">
    <property type="entry name" value="Vaccinia Virus protein VP39"/>
    <property type="match status" value="1"/>
</dbReference>
<dbReference type="InterPro" id="IPR004538">
    <property type="entry name" value="Hemolysin_A/TlyA"/>
</dbReference>
<dbReference type="NCBIfam" id="TIGR00478">
    <property type="entry name" value="tly"/>
    <property type="match status" value="1"/>
</dbReference>
<sequence>MRLDRYLVERGLAESREKAQRLIQSGQVKVAGQVVTKPAHRVPEGAQVEVLSPERYVSRGAYKLLGALEAFSIEVKDKVAADIGASTGGFTQVLLERGIKRVYAVDVGRNQLHPRLREDSRVVSFEEQDARSLLLPETVDLVVMDVSFISSTLLLPKVKELLKPGGEALILVKPQFELGPGAHKGVVRDEAMRQKALARVREKARELGFQVLGERESPLPGKEGNREFWLRLRKPQEFPYPDPTGSES</sequence>
<dbReference type="InterPro" id="IPR029063">
    <property type="entry name" value="SAM-dependent_MTases_sf"/>
</dbReference>
<dbReference type="PIRSF" id="PIRSF005578">
    <property type="entry name" value="TlyA"/>
    <property type="match status" value="1"/>
</dbReference>
<name>A0ABY7RQL2_9DEIN</name>
<dbReference type="CDD" id="cd02440">
    <property type="entry name" value="AdoMet_MTases"/>
    <property type="match status" value="1"/>
</dbReference>
<evidence type="ECO:0000256" key="1">
    <source>
        <dbReference type="ARBA" id="ARBA00022884"/>
    </source>
</evidence>
<evidence type="ECO:0000256" key="2">
    <source>
        <dbReference type="ARBA" id="ARBA00029460"/>
    </source>
</evidence>
<dbReference type="Pfam" id="PF01728">
    <property type="entry name" value="FtsJ"/>
    <property type="match status" value="1"/>
</dbReference>
<dbReference type="SUPFAM" id="SSF55174">
    <property type="entry name" value="Alpha-L RNA-binding motif"/>
    <property type="match status" value="1"/>
</dbReference>
<evidence type="ECO:0000313" key="5">
    <source>
        <dbReference type="EMBL" id="WCM39980.1"/>
    </source>
</evidence>
<protein>
    <submittedName>
        <fullName evidence="5">TlyA family rRNA (Cytidine-2'-O)-methyltransferase</fullName>
    </submittedName>
</protein>
<keyword evidence="6" id="KW-1185">Reference proteome</keyword>
<evidence type="ECO:0000259" key="4">
    <source>
        <dbReference type="SMART" id="SM00363"/>
    </source>
</evidence>
<reference evidence="5 6" key="1">
    <citation type="submission" date="2019-12" db="EMBL/GenBank/DDBJ databases">
        <authorList>
            <person name="An T."/>
        </authorList>
    </citation>
    <scope>NUCLEOTIDE SEQUENCE [LARGE SCALE GENOMIC DNA]</scope>
    <source>
        <strain evidence="5 6">JCM 19900</strain>
    </source>
</reference>
<dbReference type="PANTHER" id="PTHR32319">
    <property type="entry name" value="BACTERIAL HEMOLYSIN-LIKE PROTEIN"/>
    <property type="match status" value="1"/>
</dbReference>
<dbReference type="CDD" id="cd00165">
    <property type="entry name" value="S4"/>
    <property type="match status" value="1"/>
</dbReference>
<dbReference type="InterPro" id="IPR002877">
    <property type="entry name" value="RNA_MeTrfase_FtsJ_dom"/>
</dbReference>
<dbReference type="InterPro" id="IPR047048">
    <property type="entry name" value="TlyA"/>
</dbReference>
<evidence type="ECO:0000256" key="3">
    <source>
        <dbReference type="PROSITE-ProRule" id="PRU00182"/>
    </source>
</evidence>
<evidence type="ECO:0000313" key="6">
    <source>
        <dbReference type="Proteomes" id="UP001317488"/>
    </source>
</evidence>
<dbReference type="Gene3D" id="3.10.290.10">
    <property type="entry name" value="RNA-binding S4 domain"/>
    <property type="match status" value="1"/>
</dbReference>
<organism evidence="5 6">
    <name type="scientific">Thermus antranikianii</name>
    <dbReference type="NCBI Taxonomy" id="88190"/>
    <lineage>
        <taxon>Bacteria</taxon>
        <taxon>Thermotogati</taxon>
        <taxon>Deinococcota</taxon>
        <taxon>Deinococci</taxon>
        <taxon>Thermales</taxon>
        <taxon>Thermaceae</taxon>
        <taxon>Thermus</taxon>
    </lineage>
</organism>
<comment type="similarity">
    <text evidence="2">Belongs to the TlyA family.</text>
</comment>
<dbReference type="PANTHER" id="PTHR32319:SF0">
    <property type="entry name" value="BACTERIAL HEMOLYSIN-LIKE PROTEIN"/>
    <property type="match status" value="1"/>
</dbReference>
<feature type="domain" description="RNA-binding S4" evidence="4">
    <location>
        <begin position="1"/>
        <end position="65"/>
    </location>
</feature>
<gene>
    <name evidence="5" type="ORF">GO600_07680</name>
</gene>
<accession>A0ABY7RQL2</accession>
<keyword evidence="1 3" id="KW-0694">RNA-binding</keyword>
<dbReference type="Proteomes" id="UP001317488">
    <property type="component" value="Chromosome"/>
</dbReference>